<proteinExistence type="predicted"/>
<sequence length="154" mass="16903">MREQLKLHKMVEMMRNAIDLDDPSAAAKLFMGAKKNAIVLLKANGVSEETADEIEAKVAELMFGDPCALLPRTVCHIKINFNDGGLQIVPGNDAHNSAPEAKKAVRATIEQAKLLQDLALRAKFAASPQEQERFLQIIKECSAQFATEVEDGEE</sequence>
<name>A0A7S2BQ78_9STRA</name>
<dbReference type="AlphaFoldDB" id="A0A7S2BQ78"/>
<gene>
    <name evidence="1" type="ORF">DSPE1174_LOCUS9279</name>
</gene>
<organism evidence="1">
    <name type="scientific">Octactis speculum</name>
    <dbReference type="NCBI Taxonomy" id="3111310"/>
    <lineage>
        <taxon>Eukaryota</taxon>
        <taxon>Sar</taxon>
        <taxon>Stramenopiles</taxon>
        <taxon>Ochrophyta</taxon>
        <taxon>Dictyochophyceae</taxon>
        <taxon>Dictyochales</taxon>
        <taxon>Dictyochaceae</taxon>
        <taxon>Octactis</taxon>
    </lineage>
</organism>
<accession>A0A7S2BQ78</accession>
<protein>
    <submittedName>
        <fullName evidence="1">Uncharacterized protein</fullName>
    </submittedName>
</protein>
<dbReference type="EMBL" id="HBGS01017622">
    <property type="protein sequence ID" value="CAD9403662.1"/>
    <property type="molecule type" value="Transcribed_RNA"/>
</dbReference>
<reference evidence="1" key="1">
    <citation type="submission" date="2021-01" db="EMBL/GenBank/DDBJ databases">
        <authorList>
            <person name="Corre E."/>
            <person name="Pelletier E."/>
            <person name="Niang G."/>
            <person name="Scheremetjew M."/>
            <person name="Finn R."/>
            <person name="Kale V."/>
            <person name="Holt S."/>
            <person name="Cochrane G."/>
            <person name="Meng A."/>
            <person name="Brown T."/>
            <person name="Cohen L."/>
        </authorList>
    </citation>
    <scope>NUCLEOTIDE SEQUENCE</scope>
    <source>
        <strain evidence="1">CCMP1381</strain>
    </source>
</reference>
<evidence type="ECO:0000313" key="1">
    <source>
        <dbReference type="EMBL" id="CAD9403662.1"/>
    </source>
</evidence>